<accession>A0AAN9J634</accession>
<dbReference type="PANTHER" id="PTHR33199">
    <property type="entry name" value="MACPF DOMAIN-CONTAINING PROTEIN CAD1"/>
    <property type="match status" value="1"/>
</dbReference>
<name>A0AAN9J634_CROPI</name>
<dbReference type="SMART" id="SM00457">
    <property type="entry name" value="MACPF"/>
    <property type="match status" value="1"/>
</dbReference>
<dbReference type="InterPro" id="IPR020864">
    <property type="entry name" value="MACPF"/>
</dbReference>
<dbReference type="InterPro" id="IPR044663">
    <property type="entry name" value="CAD1/NSL1-like"/>
</dbReference>
<sequence length="338" mass="37490">MSWKKKGLKGAVEAGINSIGSGYDLCDDLRLKHTKAATTSRLISLQDQDHVRSVVFPSSGGGAASISIPNVPKSIKCYPFRANTPSTPRLLIKSSNPLSFHQMSEKFNQELSLSGKIPTGHFNAAFDFSGVWQTDAANTKTLAYDGYSIAVCEIAIAERQFFFHDHVIQAMPLSWDPAALARFIEEYGTHVIVGITIGGTDIIYAKQLYSSPLQTADVQKNLKRIAGKFFGESDALIKFMKDNGLFFMEFPQSPYCKFQMQDIWFMCKRKGGSAIGSLPHNEWCQTVWSQPDVISMSIIPITSLLSGINGSGYLTHAINLYLQCKQLSMTQFSHFTYH</sequence>
<proteinExistence type="predicted"/>
<gene>
    <name evidence="2" type="ORF">RIF29_06671</name>
</gene>
<dbReference type="PROSITE" id="PS51412">
    <property type="entry name" value="MACPF_2"/>
    <property type="match status" value="1"/>
</dbReference>
<keyword evidence="3" id="KW-1185">Reference proteome</keyword>
<dbReference type="GO" id="GO:0005886">
    <property type="term" value="C:plasma membrane"/>
    <property type="evidence" value="ECO:0007669"/>
    <property type="project" value="TreeGrafter"/>
</dbReference>
<comment type="caution">
    <text evidence="2">The sequence shown here is derived from an EMBL/GenBank/DDBJ whole genome shotgun (WGS) entry which is preliminary data.</text>
</comment>
<evidence type="ECO:0000313" key="2">
    <source>
        <dbReference type="EMBL" id="KAK7291489.1"/>
    </source>
</evidence>
<protein>
    <recommendedName>
        <fullName evidence="1">MACPF domain-containing protein</fullName>
    </recommendedName>
</protein>
<dbReference type="Pfam" id="PF01823">
    <property type="entry name" value="MACPF"/>
    <property type="match status" value="1"/>
</dbReference>
<evidence type="ECO:0000313" key="3">
    <source>
        <dbReference type="Proteomes" id="UP001372338"/>
    </source>
</evidence>
<dbReference type="GO" id="GO:0009626">
    <property type="term" value="P:plant-type hypersensitive response"/>
    <property type="evidence" value="ECO:0007669"/>
    <property type="project" value="TreeGrafter"/>
</dbReference>
<dbReference type="PANTHER" id="PTHR33199:SF6">
    <property type="entry name" value="MACPF DOMAIN PROTEIN"/>
    <property type="match status" value="1"/>
</dbReference>
<reference evidence="2 3" key="1">
    <citation type="submission" date="2024-01" db="EMBL/GenBank/DDBJ databases">
        <title>The genomes of 5 underutilized Papilionoideae crops provide insights into root nodulation and disease resistanc.</title>
        <authorList>
            <person name="Yuan L."/>
        </authorList>
    </citation>
    <scope>NUCLEOTIDE SEQUENCE [LARGE SCALE GENOMIC DNA]</scope>
    <source>
        <strain evidence="2">ZHUSHIDOU_FW_LH</strain>
        <tissue evidence="2">Leaf</tissue>
    </source>
</reference>
<dbReference type="Proteomes" id="UP001372338">
    <property type="component" value="Unassembled WGS sequence"/>
</dbReference>
<evidence type="ECO:0000259" key="1">
    <source>
        <dbReference type="PROSITE" id="PS51412"/>
    </source>
</evidence>
<dbReference type="GO" id="GO:2000031">
    <property type="term" value="P:regulation of salicylic acid mediated signaling pathway"/>
    <property type="evidence" value="ECO:0007669"/>
    <property type="project" value="InterPro"/>
</dbReference>
<organism evidence="2 3">
    <name type="scientific">Crotalaria pallida</name>
    <name type="common">Smooth rattlebox</name>
    <name type="synonym">Crotalaria striata</name>
    <dbReference type="NCBI Taxonomy" id="3830"/>
    <lineage>
        <taxon>Eukaryota</taxon>
        <taxon>Viridiplantae</taxon>
        <taxon>Streptophyta</taxon>
        <taxon>Embryophyta</taxon>
        <taxon>Tracheophyta</taxon>
        <taxon>Spermatophyta</taxon>
        <taxon>Magnoliopsida</taxon>
        <taxon>eudicotyledons</taxon>
        <taxon>Gunneridae</taxon>
        <taxon>Pentapetalae</taxon>
        <taxon>rosids</taxon>
        <taxon>fabids</taxon>
        <taxon>Fabales</taxon>
        <taxon>Fabaceae</taxon>
        <taxon>Papilionoideae</taxon>
        <taxon>50 kb inversion clade</taxon>
        <taxon>genistoids sensu lato</taxon>
        <taxon>core genistoids</taxon>
        <taxon>Crotalarieae</taxon>
        <taxon>Crotalaria</taxon>
    </lineage>
</organism>
<dbReference type="AlphaFoldDB" id="A0AAN9J634"/>
<dbReference type="EMBL" id="JAYWIO010000001">
    <property type="protein sequence ID" value="KAK7291489.1"/>
    <property type="molecule type" value="Genomic_DNA"/>
</dbReference>
<feature type="domain" description="MACPF" evidence="1">
    <location>
        <begin position="2"/>
        <end position="335"/>
    </location>
</feature>